<evidence type="ECO:0000256" key="1">
    <source>
        <dbReference type="ARBA" id="ARBA00022679"/>
    </source>
</evidence>
<dbReference type="EMBL" id="JAOPJZ010000001">
    <property type="protein sequence ID" value="MCU4750479.1"/>
    <property type="molecule type" value="Genomic_DNA"/>
</dbReference>
<protein>
    <submittedName>
        <fullName evidence="4">GNAT family N-acetyltransferase</fullName>
    </submittedName>
</protein>
<accession>A0AAP2Z488</accession>
<dbReference type="GO" id="GO:0016747">
    <property type="term" value="F:acyltransferase activity, transferring groups other than amino-acyl groups"/>
    <property type="evidence" value="ECO:0007669"/>
    <property type="project" value="InterPro"/>
</dbReference>
<feature type="domain" description="N-acetyltransferase" evidence="3">
    <location>
        <begin position="1"/>
        <end position="165"/>
    </location>
</feature>
<evidence type="ECO:0000256" key="2">
    <source>
        <dbReference type="ARBA" id="ARBA00023315"/>
    </source>
</evidence>
<dbReference type="InterPro" id="IPR000182">
    <property type="entry name" value="GNAT_dom"/>
</dbReference>
<dbReference type="AlphaFoldDB" id="A0AAP2Z488"/>
<dbReference type="Pfam" id="PF19133">
    <property type="entry name" value="DUF5816"/>
    <property type="match status" value="1"/>
</dbReference>
<dbReference type="SUPFAM" id="SSF55729">
    <property type="entry name" value="Acyl-CoA N-acyltransferases (Nat)"/>
    <property type="match status" value="1"/>
</dbReference>
<dbReference type="InterPro" id="IPR016181">
    <property type="entry name" value="Acyl_CoA_acyltransferase"/>
</dbReference>
<sequence length="250" mass="28021">MNVREATADDSEQIRSVARDSVTDSYSHFLDEKAIETALEQWYGEDIDERLADENALFLIVEHDDEVVAFSQSELVGDTEGVGRILWLHVDPSHRGSGIGTRLLVRTREGLLEEGCDQIQAAVLGANDVGSQFYASHGFTRAGEREIDIGDDTLAEHVYVESERETDDDWRALEAVTENGETLYVSYGEPVRGSDAPFYTTYQNDDASRRYGWFCGNCNSLDNAMDAMGRIVCNDCDNHRKATRWDAAYL</sequence>
<proteinExistence type="predicted"/>
<reference evidence="4 5" key="1">
    <citation type="submission" date="2022-09" db="EMBL/GenBank/DDBJ databases">
        <title>Enrichment on poylsaccharides allowed isolation of novel metabolic and taxonomic groups of Haloarchaea.</title>
        <authorList>
            <person name="Sorokin D.Y."/>
            <person name="Elcheninov A.G."/>
            <person name="Khizhniak T.V."/>
            <person name="Kolganova T.V."/>
            <person name="Kublanov I.V."/>
        </authorList>
    </citation>
    <scope>NUCLEOTIDE SEQUENCE [LARGE SCALE GENOMIC DNA]</scope>
    <source>
        <strain evidence="4 5">AArc-curdl1</strain>
    </source>
</reference>
<dbReference type="PROSITE" id="PS51186">
    <property type="entry name" value="GNAT"/>
    <property type="match status" value="1"/>
</dbReference>
<dbReference type="PANTHER" id="PTHR43877">
    <property type="entry name" value="AMINOALKYLPHOSPHONATE N-ACETYLTRANSFERASE-RELATED-RELATED"/>
    <property type="match status" value="1"/>
</dbReference>
<dbReference type="Proteomes" id="UP001321047">
    <property type="component" value="Unassembled WGS sequence"/>
</dbReference>
<dbReference type="CDD" id="cd04301">
    <property type="entry name" value="NAT_SF"/>
    <property type="match status" value="1"/>
</dbReference>
<keyword evidence="1" id="KW-0808">Transferase</keyword>
<evidence type="ECO:0000259" key="3">
    <source>
        <dbReference type="PROSITE" id="PS51186"/>
    </source>
</evidence>
<organism evidence="4 5">
    <name type="scientific">Natronosalvus hydrolyticus</name>
    <dbReference type="NCBI Taxonomy" id="2979988"/>
    <lineage>
        <taxon>Archaea</taxon>
        <taxon>Methanobacteriati</taxon>
        <taxon>Methanobacteriota</taxon>
        <taxon>Stenosarchaea group</taxon>
        <taxon>Halobacteria</taxon>
        <taxon>Halobacteriales</taxon>
        <taxon>Natrialbaceae</taxon>
        <taxon>Natronosalvus</taxon>
    </lineage>
</organism>
<dbReference type="RefSeq" id="WP_342805304.1">
    <property type="nucleotide sequence ID" value="NZ_JAOPJZ010000001.1"/>
</dbReference>
<comment type="caution">
    <text evidence="4">The sequence shown here is derived from an EMBL/GenBank/DDBJ whole genome shotgun (WGS) entry which is preliminary data.</text>
</comment>
<evidence type="ECO:0000313" key="4">
    <source>
        <dbReference type="EMBL" id="MCU4750479.1"/>
    </source>
</evidence>
<gene>
    <name evidence="4" type="ORF">OB919_00540</name>
</gene>
<dbReference type="InterPro" id="IPR043854">
    <property type="entry name" value="DUF5816"/>
</dbReference>
<evidence type="ECO:0000313" key="5">
    <source>
        <dbReference type="Proteomes" id="UP001321047"/>
    </source>
</evidence>
<dbReference type="Pfam" id="PF00583">
    <property type="entry name" value="Acetyltransf_1"/>
    <property type="match status" value="1"/>
</dbReference>
<keyword evidence="2" id="KW-0012">Acyltransferase</keyword>
<name>A0AAP2Z488_9EURY</name>
<dbReference type="Gene3D" id="3.40.630.30">
    <property type="match status" value="1"/>
</dbReference>
<dbReference type="InterPro" id="IPR050832">
    <property type="entry name" value="Bact_Acetyltransf"/>
</dbReference>
<keyword evidence="5" id="KW-1185">Reference proteome</keyword>